<sequence length="510" mass="53121">MTALNEKTRDYEARIRYLEDVVARSLTTSWQNSQPNVHPVISVCCHSCSSPIKLGGHRVSLRAPPFPDASRNPTTAVLPRDSLEPLRSSSLDPLKSPTSSTCRTTPCSSPYGFKSPSPSSSTSGEANTLISPTVALTTTLPPNLAPPIPLCMTALAMTSNLLSSSTDKTYIPPSLPPSSSSLLPLLEPVSLPLLASPLLAASSSPAHLVLALLPSPKLCCLDSLATATTIPSLATAAPAASLVATAASPSSAAAADTPSSATTSAALDCSANKTEFSDVINTSLPSSSLTSALSPVPPLYSATTLTEDEPLAQSTHTSILPATPVPLSATLPVTATSSLPCCQLPSPAGSPSTTAPSPALLPASAPASLPFSASLLLSDSSAAQPTFSSTCLITQANLDDLNIPMNVWLAPDLSQAALEQYCKIDGYLQLSGVIVTDEMKIKKKKKKKKKNLIQSPLSFELPPSVSPAFSTAAVGALSVMDEETIAYLKRKNDPRYRPIEDSEYIEFDAW</sequence>
<reference evidence="2 3" key="1">
    <citation type="submission" date="2017-11" db="EMBL/GenBank/DDBJ databases">
        <title>De novo assembly and phasing of dikaryotic genomes from two isolates of Puccinia coronata f. sp. avenae, the causal agent of oat crown rust.</title>
        <authorList>
            <person name="Miller M.E."/>
            <person name="Zhang Y."/>
            <person name="Omidvar V."/>
            <person name="Sperschneider J."/>
            <person name="Schwessinger B."/>
            <person name="Raley C."/>
            <person name="Palmer J.M."/>
            <person name="Garnica D."/>
            <person name="Upadhyaya N."/>
            <person name="Rathjen J."/>
            <person name="Taylor J.M."/>
            <person name="Park R.F."/>
            <person name="Dodds P.N."/>
            <person name="Hirsch C.D."/>
            <person name="Kianian S.F."/>
            <person name="Figueroa M."/>
        </authorList>
    </citation>
    <scope>NUCLEOTIDE SEQUENCE [LARGE SCALE GENOMIC DNA]</scope>
    <source>
        <strain evidence="2">12NC29</strain>
    </source>
</reference>
<evidence type="ECO:0000256" key="1">
    <source>
        <dbReference type="SAM" id="MobiDB-lite"/>
    </source>
</evidence>
<dbReference type="OrthoDB" id="2509948at2759"/>
<feature type="compositionally biased region" description="Low complexity" evidence="1">
    <location>
        <begin position="96"/>
        <end position="123"/>
    </location>
</feature>
<name>A0A2N5T1E7_9BASI</name>
<feature type="region of interest" description="Disordered" evidence="1">
    <location>
        <begin position="63"/>
        <end position="126"/>
    </location>
</feature>
<keyword evidence="3" id="KW-1185">Reference proteome</keyword>
<organism evidence="2 3">
    <name type="scientific">Puccinia coronata f. sp. avenae</name>
    <dbReference type="NCBI Taxonomy" id="200324"/>
    <lineage>
        <taxon>Eukaryota</taxon>
        <taxon>Fungi</taxon>
        <taxon>Dikarya</taxon>
        <taxon>Basidiomycota</taxon>
        <taxon>Pucciniomycotina</taxon>
        <taxon>Pucciniomycetes</taxon>
        <taxon>Pucciniales</taxon>
        <taxon>Pucciniaceae</taxon>
        <taxon>Puccinia</taxon>
    </lineage>
</organism>
<proteinExistence type="predicted"/>
<comment type="caution">
    <text evidence="2">The sequence shown here is derived from an EMBL/GenBank/DDBJ whole genome shotgun (WGS) entry which is preliminary data.</text>
</comment>
<gene>
    <name evidence="2" type="ORF">PCANC_18496</name>
</gene>
<accession>A0A2N5T1E7</accession>
<dbReference type="Proteomes" id="UP000235388">
    <property type="component" value="Unassembled WGS sequence"/>
</dbReference>
<protein>
    <submittedName>
        <fullName evidence="2">Uncharacterized protein</fullName>
    </submittedName>
</protein>
<dbReference type="AlphaFoldDB" id="A0A2N5T1E7"/>
<evidence type="ECO:0000313" key="2">
    <source>
        <dbReference type="EMBL" id="PLW19288.1"/>
    </source>
</evidence>
<evidence type="ECO:0000313" key="3">
    <source>
        <dbReference type="Proteomes" id="UP000235388"/>
    </source>
</evidence>
<dbReference type="EMBL" id="PGCJ01000815">
    <property type="protein sequence ID" value="PLW19288.1"/>
    <property type="molecule type" value="Genomic_DNA"/>
</dbReference>